<dbReference type="Gene3D" id="3.90.1420.10">
    <property type="entry name" value="Rubisco LSMT, substrate-binding domain"/>
    <property type="match status" value="1"/>
</dbReference>
<evidence type="ECO:0000256" key="8">
    <source>
        <dbReference type="SAM" id="MobiDB-lite"/>
    </source>
</evidence>
<keyword evidence="6" id="KW-0539">Nucleus</keyword>
<evidence type="ECO:0000256" key="6">
    <source>
        <dbReference type="ARBA" id="ARBA00023242"/>
    </source>
</evidence>
<evidence type="ECO:0000259" key="9">
    <source>
        <dbReference type="PROSITE" id="PS50280"/>
    </source>
</evidence>
<dbReference type="GO" id="GO:0005634">
    <property type="term" value="C:nucleus"/>
    <property type="evidence" value="ECO:0007669"/>
    <property type="project" value="UniProtKB-SubCell"/>
</dbReference>
<name>A0A8H7BT76_9FUNG</name>
<dbReference type="EMBL" id="JABAYA010000005">
    <property type="protein sequence ID" value="KAF7732051.1"/>
    <property type="molecule type" value="Genomic_DNA"/>
</dbReference>
<dbReference type="Gene3D" id="3.90.1410.10">
    <property type="entry name" value="set domain protein methyltransferase, domain 1"/>
    <property type="match status" value="1"/>
</dbReference>
<evidence type="ECO:0000256" key="1">
    <source>
        <dbReference type="ARBA" id="ARBA00004123"/>
    </source>
</evidence>
<keyword evidence="4" id="KW-0808">Transferase</keyword>
<dbReference type="PIRSF" id="PIRSF011771">
    <property type="entry name" value="RMS1_SET"/>
    <property type="match status" value="1"/>
</dbReference>
<dbReference type="InterPro" id="IPR011383">
    <property type="entry name" value="N-lys_methylase_SETD6"/>
</dbReference>
<dbReference type="Pfam" id="PF09273">
    <property type="entry name" value="Rubis-subs-bind"/>
    <property type="match status" value="1"/>
</dbReference>
<evidence type="ECO:0000256" key="7">
    <source>
        <dbReference type="ARBA" id="ARBA00030096"/>
    </source>
</evidence>
<comment type="caution">
    <text evidence="10">The sequence shown here is derived from an EMBL/GenBank/DDBJ whole genome shotgun (WGS) entry which is preliminary data.</text>
</comment>
<dbReference type="InterPro" id="IPR015353">
    <property type="entry name" value="Rubisco_LSMT_subst-bd"/>
</dbReference>
<evidence type="ECO:0000256" key="5">
    <source>
        <dbReference type="ARBA" id="ARBA00022691"/>
    </source>
</evidence>
<dbReference type="InterPro" id="IPR001214">
    <property type="entry name" value="SET_dom"/>
</dbReference>
<keyword evidence="5" id="KW-0949">S-adenosyl-L-methionine</keyword>
<comment type="subcellular location">
    <subcellularLocation>
        <location evidence="1">Nucleus</location>
    </subcellularLocation>
</comment>
<dbReference type="InterPro" id="IPR050600">
    <property type="entry name" value="SETD3_SETD6_MTase"/>
</dbReference>
<dbReference type="OrthoDB" id="341421at2759"/>
<dbReference type="AlphaFoldDB" id="A0A8H7BT76"/>
<dbReference type="InterPro" id="IPR036464">
    <property type="entry name" value="Rubisco_LSMT_subst-bd_sf"/>
</dbReference>
<evidence type="ECO:0000313" key="11">
    <source>
        <dbReference type="Proteomes" id="UP000605846"/>
    </source>
</evidence>
<organism evidence="10 11">
    <name type="scientific">Apophysomyces ossiformis</name>
    <dbReference type="NCBI Taxonomy" id="679940"/>
    <lineage>
        <taxon>Eukaryota</taxon>
        <taxon>Fungi</taxon>
        <taxon>Fungi incertae sedis</taxon>
        <taxon>Mucoromycota</taxon>
        <taxon>Mucoromycotina</taxon>
        <taxon>Mucoromycetes</taxon>
        <taxon>Mucorales</taxon>
        <taxon>Mucorineae</taxon>
        <taxon>Mucoraceae</taxon>
        <taxon>Apophysomyces</taxon>
    </lineage>
</organism>
<dbReference type="SUPFAM" id="SSF81822">
    <property type="entry name" value="RuBisCo LSMT C-terminal, substrate-binding domain"/>
    <property type="match status" value="1"/>
</dbReference>
<dbReference type="FunFam" id="3.90.1410.10:FF:000007">
    <property type="entry name" value="Ribosomal lysine N-methyltransferase 4"/>
    <property type="match status" value="1"/>
</dbReference>
<gene>
    <name evidence="10" type="ORF">EC973_007156</name>
</gene>
<keyword evidence="3" id="KW-0489">Methyltransferase</keyword>
<dbReference type="Pfam" id="PF00856">
    <property type="entry name" value="SET"/>
    <property type="match status" value="1"/>
</dbReference>
<protein>
    <recommendedName>
        <fullName evidence="2">N-lysine methyltransferase SETD6</fullName>
    </recommendedName>
    <alternativeName>
        <fullName evidence="7">SET domain-containing protein 6</fullName>
    </alternativeName>
</protein>
<evidence type="ECO:0000256" key="2">
    <source>
        <dbReference type="ARBA" id="ARBA00016973"/>
    </source>
</evidence>
<accession>A0A8H7BT76</accession>
<feature type="compositionally biased region" description="Basic and acidic residues" evidence="8">
    <location>
        <begin position="430"/>
        <end position="443"/>
    </location>
</feature>
<dbReference type="InterPro" id="IPR044430">
    <property type="entry name" value="SETD6_SET"/>
</dbReference>
<dbReference type="CDD" id="cd19178">
    <property type="entry name" value="SET_SETD6"/>
    <property type="match status" value="1"/>
</dbReference>
<dbReference type="Proteomes" id="UP000605846">
    <property type="component" value="Unassembled WGS sequence"/>
</dbReference>
<dbReference type="PANTHER" id="PTHR13271:SF34">
    <property type="entry name" value="N-LYSINE METHYLTRANSFERASE SETD6"/>
    <property type="match status" value="1"/>
</dbReference>
<feature type="domain" description="SET" evidence="9">
    <location>
        <begin position="26"/>
        <end position="258"/>
    </location>
</feature>
<dbReference type="PROSITE" id="PS50280">
    <property type="entry name" value="SET"/>
    <property type="match status" value="1"/>
</dbReference>
<dbReference type="GO" id="GO:0032259">
    <property type="term" value="P:methylation"/>
    <property type="evidence" value="ECO:0007669"/>
    <property type="project" value="UniProtKB-KW"/>
</dbReference>
<dbReference type="InterPro" id="IPR046341">
    <property type="entry name" value="SET_dom_sf"/>
</dbReference>
<dbReference type="PANTHER" id="PTHR13271">
    <property type="entry name" value="UNCHARACTERIZED PUTATIVE METHYLTRANSFERASE"/>
    <property type="match status" value="1"/>
</dbReference>
<evidence type="ECO:0000313" key="10">
    <source>
        <dbReference type="EMBL" id="KAF7732051.1"/>
    </source>
</evidence>
<feature type="region of interest" description="Disordered" evidence="8">
    <location>
        <begin position="415"/>
        <end position="443"/>
    </location>
</feature>
<evidence type="ECO:0000256" key="3">
    <source>
        <dbReference type="ARBA" id="ARBA00022603"/>
    </source>
</evidence>
<keyword evidence="11" id="KW-1185">Reference proteome</keyword>
<feature type="compositionally biased region" description="Polar residues" evidence="8">
    <location>
        <begin position="417"/>
        <end position="428"/>
    </location>
</feature>
<reference evidence="10" key="1">
    <citation type="submission" date="2020-01" db="EMBL/GenBank/DDBJ databases">
        <title>Genome Sequencing of Three Apophysomyces-Like Fungal Strains Confirms a Novel Fungal Genus in the Mucoromycota with divergent Burkholderia-like Endosymbiotic Bacteria.</title>
        <authorList>
            <person name="Stajich J.E."/>
            <person name="Macias A.M."/>
            <person name="Carter-House D."/>
            <person name="Lovett B."/>
            <person name="Kasson L.R."/>
            <person name="Berry K."/>
            <person name="Grigoriev I."/>
            <person name="Chang Y."/>
            <person name="Spatafora J."/>
            <person name="Kasson M.T."/>
        </authorList>
    </citation>
    <scope>NUCLEOTIDE SEQUENCE</scope>
    <source>
        <strain evidence="10">NRRL A-21654</strain>
    </source>
</reference>
<dbReference type="SUPFAM" id="SSF82199">
    <property type="entry name" value="SET domain"/>
    <property type="match status" value="1"/>
</dbReference>
<proteinExistence type="predicted"/>
<sequence length="443" mass="50746">MADTAFKERGDAFWQWLQKNGASLSDGLAFKDYSDENAGRGVVAMKDFKEGDVLFSIPRNLLLSEYTSKLRKVEGMDEVLDGMTGWNPLILSMMYEYHIDSFWKPYLDILPRVFSTPIFWGQEDLRELEGTDIPGKIGKKDAEEMFQNEIAPAIKCHPELFNEKLHTLDLFHVCGSLIMAYSFHDERGVKDKGYELDAEDEELEEELGKELIAMVPMADMLNHKTGYNNARLFHESDCLEMRAIKPIVKGDQIYNTYGDLCNADLLRKYGFTDEDNPFDICELDEQLVLSICANKSDDDQFREKKIDFLLGEDILEDCFVLDNEHQVPAELISAVHVLKSSQEEFDKMVEKDKLPKPKLTPEVKQLLITLLETRLARYPTSLEDDLNELKTDGITVNKRNALRVRVGEKKILAETLKNLQGMTPSTATKRPAEEDSRPTKHRK</sequence>
<dbReference type="GO" id="GO:0016279">
    <property type="term" value="F:protein-lysine N-methyltransferase activity"/>
    <property type="evidence" value="ECO:0007669"/>
    <property type="project" value="InterPro"/>
</dbReference>
<evidence type="ECO:0000256" key="4">
    <source>
        <dbReference type="ARBA" id="ARBA00022679"/>
    </source>
</evidence>